<dbReference type="AlphaFoldDB" id="A0AAN7RUI4"/>
<organism evidence="3 4">
    <name type="scientific">Mycteria americana</name>
    <name type="common">Wood stork</name>
    <dbReference type="NCBI Taxonomy" id="33587"/>
    <lineage>
        <taxon>Eukaryota</taxon>
        <taxon>Metazoa</taxon>
        <taxon>Chordata</taxon>
        <taxon>Craniata</taxon>
        <taxon>Vertebrata</taxon>
        <taxon>Euteleostomi</taxon>
        <taxon>Archelosauria</taxon>
        <taxon>Archosauria</taxon>
        <taxon>Dinosauria</taxon>
        <taxon>Saurischia</taxon>
        <taxon>Theropoda</taxon>
        <taxon>Coelurosauria</taxon>
        <taxon>Aves</taxon>
        <taxon>Neognathae</taxon>
        <taxon>Neoaves</taxon>
        <taxon>Aequornithes</taxon>
        <taxon>Ciconiiformes</taxon>
        <taxon>Ciconiidae</taxon>
        <taxon>Mycteria</taxon>
    </lineage>
</organism>
<feature type="chain" id="PRO_5042861623" evidence="2">
    <location>
        <begin position="18"/>
        <end position="550"/>
    </location>
</feature>
<gene>
    <name evidence="3" type="ORF">QYF61_020011</name>
</gene>
<feature type="signal peptide" evidence="2">
    <location>
        <begin position="1"/>
        <end position="17"/>
    </location>
</feature>
<accession>A0AAN7RUI4</accession>
<dbReference type="EMBL" id="JAUNZN010000008">
    <property type="protein sequence ID" value="KAK4817562.1"/>
    <property type="molecule type" value="Genomic_DNA"/>
</dbReference>
<name>A0AAN7RUI4_MYCAM</name>
<feature type="region of interest" description="Disordered" evidence="1">
    <location>
        <begin position="334"/>
        <end position="360"/>
    </location>
</feature>
<proteinExistence type="predicted"/>
<evidence type="ECO:0000256" key="2">
    <source>
        <dbReference type="SAM" id="SignalP"/>
    </source>
</evidence>
<keyword evidence="2" id="KW-0732">Signal</keyword>
<comment type="caution">
    <text evidence="3">The sequence shown here is derived from an EMBL/GenBank/DDBJ whole genome shotgun (WGS) entry which is preliminary data.</text>
</comment>
<feature type="region of interest" description="Disordered" evidence="1">
    <location>
        <begin position="381"/>
        <end position="405"/>
    </location>
</feature>
<feature type="compositionally biased region" description="Basic residues" evidence="1">
    <location>
        <begin position="384"/>
        <end position="394"/>
    </location>
</feature>
<evidence type="ECO:0000313" key="3">
    <source>
        <dbReference type="EMBL" id="KAK4817562.1"/>
    </source>
</evidence>
<dbReference type="Proteomes" id="UP001333110">
    <property type="component" value="Unassembled WGS sequence"/>
</dbReference>
<protein>
    <submittedName>
        <fullName evidence="3">Uncharacterized protein</fullName>
    </submittedName>
</protein>
<keyword evidence="4" id="KW-1185">Reference proteome</keyword>
<sequence>MAVLGLWLDLMILKVFSNLYDSLHSPGRKQKRLVNNLIKHDVKILNANFSMPEPAIIRGTAAKDNTEMTTVSELPCLQPYLLPASLEELWTPPPLKAAPVRRLGENGKDSTFACDYHFSWRFDFHWKASRAADFKVTGHQVEDFPKKEIKAFSELSDALKEGKSRDHSGSQASARHFQTFSKALTPGRGRIHGQMDLCREALLGFERHGRNCMRSRLLLPITSPRDQVALTYRRKQQSTDKGCGSHADNFTCAQHADNLHWLKAQQPKENLGGKRVKHQSQIWSLNESKKGKISMHKQPELGSSFPEREPEQDNQRGLCRCPVLSPIPLRGVSEQLDGASLPTGAKPQREGSPTRLPLLRRTDGGCLLVPLRQSEPHNYVGHSGAKRGNSHQHRAGGSLPQAEHAPLKRAHPLRRKARHFAELKAGPPELRLSANTQRRDPRSPAQQLLEAFAGAQARLQRAEVLTVYPKNSTGPKSRSVVMLGSQRNLRHPLSMAKFDHVHPGTQQCAACYRNRLSLLILCGGLILAGRQVPTEPLYHSPPQLDRGEKI</sequence>
<reference evidence="3 4" key="1">
    <citation type="journal article" date="2023" name="J. Hered.">
        <title>Chromosome-level genome of the wood stork (Mycteria americana) provides insight into avian chromosome evolution.</title>
        <authorList>
            <person name="Flamio R. Jr."/>
            <person name="Ramstad K.M."/>
        </authorList>
    </citation>
    <scope>NUCLEOTIDE SEQUENCE [LARGE SCALE GENOMIC DNA]</scope>
    <source>
        <strain evidence="3">JAX WOST 10</strain>
    </source>
</reference>
<evidence type="ECO:0000313" key="4">
    <source>
        <dbReference type="Proteomes" id="UP001333110"/>
    </source>
</evidence>
<feature type="region of interest" description="Disordered" evidence="1">
    <location>
        <begin position="289"/>
        <end position="314"/>
    </location>
</feature>
<evidence type="ECO:0000256" key="1">
    <source>
        <dbReference type="SAM" id="MobiDB-lite"/>
    </source>
</evidence>